<name>A0A1V4IV72_9CLOT</name>
<proteinExistence type="predicted"/>
<comment type="caution">
    <text evidence="2">The sequence shown here is derived from an EMBL/GenBank/DDBJ whole genome shotgun (WGS) entry which is preliminary data.</text>
</comment>
<reference evidence="2 3" key="1">
    <citation type="submission" date="2017-03" db="EMBL/GenBank/DDBJ databases">
        <title>Genome sequence of Clostridium oryzae DSM 28571.</title>
        <authorList>
            <person name="Poehlein A."/>
            <person name="Daniel R."/>
        </authorList>
    </citation>
    <scope>NUCLEOTIDE SEQUENCE [LARGE SCALE GENOMIC DNA]</scope>
    <source>
        <strain evidence="2 3">DSM 28571</strain>
    </source>
</reference>
<accession>A0A1V4IV72</accession>
<dbReference type="InterPro" id="IPR010897">
    <property type="entry name" value="Spore_II_P"/>
</dbReference>
<evidence type="ECO:0000313" key="3">
    <source>
        <dbReference type="Proteomes" id="UP000190080"/>
    </source>
</evidence>
<sequence>MVHLRNRKNNYSGILIAISLVIMITVVSLVFKQIFLNRNNENEQNSVLYIQLLNKAMPVINGINYNDEVDTEENISIKGQLLKLIGIDIRNPFSVIGKEISMFTIGTEDSSENNKVVKRTLFKINPFDVNDKQINKSGQDTGDTENLELPNRNVKVNDPKLKEKLDNSKPQVLIYHTHTTESYSPYANYNTSHKKNVCSVGDSLAYNLETEYGISTIHDTTLHNAIFINSYHRSRVTVNKYLKKYKDFKLIIDIHRDGMPSGNVSALKERTTMKMNGENVAKMMFVLPKKNPHLSKNLAVSKKLEKISNKLFPGFCRGIDLHFNFGSVYFNQDLSNNALLIEVGSQYNSVKEADNTGKYLARIIAEYLHSKK</sequence>
<evidence type="ECO:0000313" key="2">
    <source>
        <dbReference type="EMBL" id="OPJ63836.1"/>
    </source>
</evidence>
<dbReference type="OrthoDB" id="1633470at2"/>
<dbReference type="EMBL" id="MZGV01000007">
    <property type="protein sequence ID" value="OPJ63836.1"/>
    <property type="molecule type" value="Genomic_DNA"/>
</dbReference>
<gene>
    <name evidence="2" type="ORF">CLORY_10200</name>
</gene>
<dbReference type="Proteomes" id="UP000190080">
    <property type="component" value="Unassembled WGS sequence"/>
</dbReference>
<dbReference type="Pfam" id="PF07454">
    <property type="entry name" value="SpoIIP"/>
    <property type="match status" value="1"/>
</dbReference>
<keyword evidence="1" id="KW-0812">Transmembrane</keyword>
<organism evidence="2 3">
    <name type="scientific">Clostridium oryzae</name>
    <dbReference type="NCBI Taxonomy" id="1450648"/>
    <lineage>
        <taxon>Bacteria</taxon>
        <taxon>Bacillati</taxon>
        <taxon>Bacillota</taxon>
        <taxon>Clostridia</taxon>
        <taxon>Eubacteriales</taxon>
        <taxon>Clostridiaceae</taxon>
        <taxon>Clostridium</taxon>
    </lineage>
</organism>
<keyword evidence="1" id="KW-0472">Membrane</keyword>
<keyword evidence="3" id="KW-1185">Reference proteome</keyword>
<dbReference type="AlphaFoldDB" id="A0A1V4IV72"/>
<feature type="transmembrane region" description="Helical" evidence="1">
    <location>
        <begin position="12"/>
        <end position="31"/>
    </location>
</feature>
<evidence type="ECO:0000256" key="1">
    <source>
        <dbReference type="SAM" id="Phobius"/>
    </source>
</evidence>
<protein>
    <submittedName>
        <fullName evidence="2">Stage II sporulation protein SpoIIP</fullName>
    </submittedName>
</protein>
<dbReference type="STRING" id="1450648.CLORY_10200"/>
<dbReference type="RefSeq" id="WP_079422443.1">
    <property type="nucleotide sequence ID" value="NZ_MZGV01000007.1"/>
</dbReference>
<keyword evidence="1" id="KW-1133">Transmembrane helix</keyword>
<dbReference type="NCBIfam" id="TIGR02867">
    <property type="entry name" value="spore_II_P"/>
    <property type="match status" value="1"/>
</dbReference>